<organism evidence="1">
    <name type="scientific">marine sediment metagenome</name>
    <dbReference type="NCBI Taxonomy" id="412755"/>
    <lineage>
        <taxon>unclassified sequences</taxon>
        <taxon>metagenomes</taxon>
        <taxon>ecological metagenomes</taxon>
    </lineage>
</organism>
<feature type="non-terminal residue" evidence="1">
    <location>
        <position position="260"/>
    </location>
</feature>
<accession>X1BS84</accession>
<proteinExistence type="predicted"/>
<evidence type="ECO:0000313" key="1">
    <source>
        <dbReference type="EMBL" id="GAG87053.1"/>
    </source>
</evidence>
<dbReference type="AlphaFoldDB" id="X1BS84"/>
<reference evidence="1" key="1">
    <citation type="journal article" date="2014" name="Front. Microbiol.">
        <title>High frequency of phylogenetically diverse reductive dehalogenase-homologous genes in deep subseafloor sedimentary metagenomes.</title>
        <authorList>
            <person name="Kawai M."/>
            <person name="Futagami T."/>
            <person name="Toyoda A."/>
            <person name="Takaki Y."/>
            <person name="Nishi S."/>
            <person name="Hori S."/>
            <person name="Arai W."/>
            <person name="Tsubouchi T."/>
            <person name="Morono Y."/>
            <person name="Uchiyama I."/>
            <person name="Ito T."/>
            <person name="Fujiyama A."/>
            <person name="Inagaki F."/>
            <person name="Takami H."/>
        </authorList>
    </citation>
    <scope>NUCLEOTIDE SEQUENCE</scope>
    <source>
        <strain evidence="1">Expedition CK06-06</strain>
    </source>
</reference>
<protein>
    <submittedName>
        <fullName evidence="1">Uncharacterized protein</fullName>
    </submittedName>
</protein>
<name>X1BS84_9ZZZZ</name>
<sequence>MLSWFLFGDSPSYGRVNKLKWTTEGKELEKRLHLRELFTLEYSFYKLTEKMFSDKGVKISGKDLEALKWKVSFIVYYYVFGGYHKSTYISKTTTKGIEVGKNFFTIEYEVIKAIFFSAAEVNNGIPLNFEELQRVSGVGDLKHHLHEGFGFGDDLDKLLNYVKELSEKRSPYSNSQVFRDAKELLNKYHDANRAKHRNLQKLRGHPTKFQESVYLYAQNFLGLKLGSEEQVKAVIKKDFITTINSDGVREKIHVHHRFKF</sequence>
<gene>
    <name evidence="1" type="ORF">S01H4_24622</name>
</gene>
<dbReference type="EMBL" id="BART01011593">
    <property type="protein sequence ID" value="GAG87053.1"/>
    <property type="molecule type" value="Genomic_DNA"/>
</dbReference>
<comment type="caution">
    <text evidence="1">The sequence shown here is derived from an EMBL/GenBank/DDBJ whole genome shotgun (WGS) entry which is preliminary data.</text>
</comment>